<dbReference type="GO" id="GO:0016020">
    <property type="term" value="C:membrane"/>
    <property type="evidence" value="ECO:0007669"/>
    <property type="project" value="UniProtKB-SubCell"/>
</dbReference>
<evidence type="ECO:0000256" key="10">
    <source>
        <dbReference type="PROSITE-ProRule" id="PRU00175"/>
    </source>
</evidence>
<dbReference type="Proteomes" id="UP000667349">
    <property type="component" value="Unassembled WGS sequence"/>
</dbReference>
<evidence type="ECO:0000256" key="4">
    <source>
        <dbReference type="ARBA" id="ARBA00022692"/>
    </source>
</evidence>
<feature type="transmembrane region" description="Helical" evidence="12">
    <location>
        <begin position="298"/>
        <end position="320"/>
    </location>
</feature>
<name>A0A836EXR1_9HYME</name>
<sequence length="618" mass="71357">HTSGNSEILPIMPMEFLERLPFPNLRVYAAISVTILSFSIYYATQIIKDPAWKTNHTHVDVGVHSGGDILDPTDPRSLGTHLKELLECMVMEPVCVWTLVNMANCMLILLGKTIQKLVFGELRASENHHLKDKFWNFLFYKFIFVFGVLNVQYMDEIVLWCVWFLALGFLSLLSQLCKDRFEYLSFSPTTPGWSHARLLVLLAAILVLSSFMLLFCIAAAFFFISFNTFAFMAAECILLGVRTIHVMLRYLIHLYDTRGAGTSAQRSWDKRGPLTYYTDLISELIVLAVDFFHHVHMLLWSNILLSMASLVICMQLRYLFYEIQRRITKHRNYLAVLNHMEQNYPMASQDELAENSDNCAICWEKMESARKLPCTHLFHNSCLQSWLEQDTSCPTCRLGLSMQANHRENTLEIPPDPQTPTRRNSNHFFLFLDASRYVSWLPSFSVEVSHNRLRGNISTFAHTNSQMDAMARQVQLLFPHYPRNIILEDLRMTRSVEWTIENILDGILTIPHHLIEEPQEESVPQMQTIVTNITPSSSIQNSSDPRFDIPFADSGEEPSSLGGRFSKSSAERELILQRRKEHMRLTARRRYLEKHRKSEIDSTNSQITNTENIENTIS</sequence>
<evidence type="ECO:0000256" key="3">
    <source>
        <dbReference type="ARBA" id="ARBA00022679"/>
    </source>
</evidence>
<feature type="region of interest" description="Disordered" evidence="11">
    <location>
        <begin position="594"/>
        <end position="618"/>
    </location>
</feature>
<feature type="domain" description="RING-type" evidence="13">
    <location>
        <begin position="359"/>
        <end position="397"/>
    </location>
</feature>
<dbReference type="InterPro" id="IPR001841">
    <property type="entry name" value="Znf_RING"/>
</dbReference>
<dbReference type="Pfam" id="PF02845">
    <property type="entry name" value="CUE"/>
    <property type="match status" value="1"/>
</dbReference>
<dbReference type="GO" id="GO:0070936">
    <property type="term" value="P:protein K48-linked ubiquitination"/>
    <property type="evidence" value="ECO:0007669"/>
    <property type="project" value="TreeGrafter"/>
</dbReference>
<dbReference type="CDD" id="cd14421">
    <property type="entry name" value="CUE_AMFR"/>
    <property type="match status" value="1"/>
</dbReference>
<dbReference type="GO" id="GO:0016874">
    <property type="term" value="F:ligase activity"/>
    <property type="evidence" value="ECO:0007669"/>
    <property type="project" value="UniProtKB-KW"/>
</dbReference>
<dbReference type="PROSITE" id="PS50089">
    <property type="entry name" value="ZF_RING_2"/>
    <property type="match status" value="1"/>
</dbReference>
<keyword evidence="8 12" id="KW-1133">Transmembrane helix</keyword>
<evidence type="ECO:0000256" key="8">
    <source>
        <dbReference type="ARBA" id="ARBA00022989"/>
    </source>
</evidence>
<evidence type="ECO:0000256" key="1">
    <source>
        <dbReference type="ARBA" id="ARBA00004141"/>
    </source>
</evidence>
<evidence type="ECO:0000256" key="12">
    <source>
        <dbReference type="SAM" id="Phobius"/>
    </source>
</evidence>
<proteinExistence type="predicted"/>
<protein>
    <submittedName>
        <fullName evidence="15">AMFR ligase</fullName>
    </submittedName>
</protein>
<gene>
    <name evidence="15" type="primary">Amfr</name>
    <name evidence="15" type="ORF">G6Z75_0006270</name>
</gene>
<feature type="transmembrane region" description="Helical" evidence="12">
    <location>
        <begin position="198"/>
        <end position="224"/>
    </location>
</feature>
<keyword evidence="4 12" id="KW-0812">Transmembrane</keyword>
<dbReference type="SUPFAM" id="SSF57850">
    <property type="entry name" value="RING/U-box"/>
    <property type="match status" value="1"/>
</dbReference>
<dbReference type="InterPro" id="IPR057992">
    <property type="entry name" value="TPR_SYVN1_N"/>
</dbReference>
<evidence type="ECO:0000313" key="16">
    <source>
        <dbReference type="Proteomes" id="UP000667349"/>
    </source>
</evidence>
<evidence type="ECO:0000313" key="15">
    <source>
        <dbReference type="EMBL" id="KAG5309385.1"/>
    </source>
</evidence>
<accession>A0A836EXR1</accession>
<dbReference type="GO" id="GO:0008270">
    <property type="term" value="F:zinc ion binding"/>
    <property type="evidence" value="ECO:0007669"/>
    <property type="project" value="UniProtKB-KW"/>
</dbReference>
<feature type="non-terminal residue" evidence="15">
    <location>
        <position position="618"/>
    </location>
</feature>
<dbReference type="PANTHER" id="PTHR15067">
    <property type="entry name" value="E3 UBIQUITIN-PROTEIN LIGASE RNF8"/>
    <property type="match status" value="1"/>
</dbReference>
<dbReference type="FunFam" id="3.30.40.10:FF:000149">
    <property type="entry name" value="E3 ubiquitin-protein ligase AMFR"/>
    <property type="match status" value="1"/>
</dbReference>
<dbReference type="Gene3D" id="3.30.40.10">
    <property type="entry name" value="Zinc/RING finger domain, C3HC4 (zinc finger)"/>
    <property type="match status" value="1"/>
</dbReference>
<dbReference type="GO" id="GO:0000151">
    <property type="term" value="C:ubiquitin ligase complex"/>
    <property type="evidence" value="ECO:0007669"/>
    <property type="project" value="TreeGrafter"/>
</dbReference>
<dbReference type="PANTHER" id="PTHR15067:SF5">
    <property type="entry name" value="E3 UBIQUITIN-PROTEIN LIGASE AMFR"/>
    <property type="match status" value="1"/>
</dbReference>
<comment type="subcellular location">
    <subcellularLocation>
        <location evidence="1">Membrane</location>
        <topology evidence="1">Multi-pass membrane protein</topology>
    </subcellularLocation>
</comment>
<evidence type="ECO:0000256" key="11">
    <source>
        <dbReference type="SAM" id="MobiDB-lite"/>
    </source>
</evidence>
<dbReference type="GO" id="GO:0005829">
    <property type="term" value="C:cytosol"/>
    <property type="evidence" value="ECO:0007669"/>
    <property type="project" value="TreeGrafter"/>
</dbReference>
<keyword evidence="16" id="KW-1185">Reference proteome</keyword>
<feature type="transmembrane region" description="Helical" evidence="12">
    <location>
        <begin position="157"/>
        <end position="177"/>
    </location>
</feature>
<keyword evidence="9 12" id="KW-0472">Membrane</keyword>
<evidence type="ECO:0000256" key="7">
    <source>
        <dbReference type="ARBA" id="ARBA00022833"/>
    </source>
</evidence>
<dbReference type="GO" id="GO:0061630">
    <property type="term" value="F:ubiquitin protein ligase activity"/>
    <property type="evidence" value="ECO:0007669"/>
    <property type="project" value="TreeGrafter"/>
</dbReference>
<dbReference type="SMART" id="SM00546">
    <property type="entry name" value="CUE"/>
    <property type="match status" value="1"/>
</dbReference>
<organism evidence="15 16">
    <name type="scientific">Acromyrmex insinuator</name>
    <dbReference type="NCBI Taxonomy" id="230686"/>
    <lineage>
        <taxon>Eukaryota</taxon>
        <taxon>Metazoa</taxon>
        <taxon>Ecdysozoa</taxon>
        <taxon>Arthropoda</taxon>
        <taxon>Hexapoda</taxon>
        <taxon>Insecta</taxon>
        <taxon>Pterygota</taxon>
        <taxon>Neoptera</taxon>
        <taxon>Endopterygota</taxon>
        <taxon>Hymenoptera</taxon>
        <taxon>Apocrita</taxon>
        <taxon>Aculeata</taxon>
        <taxon>Formicoidea</taxon>
        <taxon>Formicidae</taxon>
        <taxon>Myrmicinae</taxon>
        <taxon>Acromyrmex</taxon>
    </lineage>
</organism>
<dbReference type="Gene3D" id="1.10.8.10">
    <property type="entry name" value="DNA helicase RuvA subunit, C-terminal domain"/>
    <property type="match status" value="1"/>
</dbReference>
<dbReference type="InterPro" id="IPR003892">
    <property type="entry name" value="CUE"/>
</dbReference>
<feature type="transmembrane region" description="Helical" evidence="12">
    <location>
        <begin position="134"/>
        <end position="151"/>
    </location>
</feature>
<dbReference type="Pfam" id="PF25563">
    <property type="entry name" value="TPR_SYVN1_N"/>
    <property type="match status" value="1"/>
</dbReference>
<dbReference type="EMBL" id="JAANHZ010000599">
    <property type="protein sequence ID" value="KAG5309385.1"/>
    <property type="molecule type" value="Genomic_DNA"/>
</dbReference>
<dbReference type="GO" id="GO:0005783">
    <property type="term" value="C:endoplasmic reticulum"/>
    <property type="evidence" value="ECO:0007669"/>
    <property type="project" value="TreeGrafter"/>
</dbReference>
<comment type="caution">
    <text evidence="15">The sequence shown here is derived from an EMBL/GenBank/DDBJ whole genome shotgun (WGS) entry which is preliminary data.</text>
</comment>
<reference evidence="15" key="1">
    <citation type="submission" date="2020-02" db="EMBL/GenBank/DDBJ databases">
        <title>Relaxed selection underlies rapid genomic changes in the transitions from sociality to social parasitism in ants.</title>
        <authorList>
            <person name="Bi X."/>
        </authorList>
    </citation>
    <scope>NUCLEOTIDE SEQUENCE</scope>
    <source>
        <strain evidence="15">BGI-DK2013a</strain>
        <tissue evidence="15">Whole body</tissue>
    </source>
</reference>
<dbReference type="CDD" id="cd16455">
    <property type="entry name" value="RING-H2_AMFR"/>
    <property type="match status" value="1"/>
</dbReference>
<feature type="transmembrane region" description="Helical" evidence="12">
    <location>
        <begin position="25"/>
        <end position="43"/>
    </location>
</feature>
<evidence type="ECO:0000259" key="14">
    <source>
        <dbReference type="PROSITE" id="PS51140"/>
    </source>
</evidence>
<dbReference type="AlphaFoldDB" id="A0A836EXR1"/>
<evidence type="ECO:0000256" key="9">
    <source>
        <dbReference type="ARBA" id="ARBA00023136"/>
    </source>
</evidence>
<keyword evidence="7" id="KW-0862">Zinc</keyword>
<evidence type="ECO:0000256" key="2">
    <source>
        <dbReference type="ARBA" id="ARBA00004906"/>
    </source>
</evidence>
<feature type="transmembrane region" description="Helical" evidence="12">
    <location>
        <begin position="230"/>
        <end position="252"/>
    </location>
</feature>
<feature type="domain" description="CUE" evidence="14">
    <location>
        <begin position="466"/>
        <end position="508"/>
    </location>
</feature>
<keyword evidence="6 10" id="KW-0863">Zinc-finger</keyword>
<dbReference type="GO" id="GO:0030968">
    <property type="term" value="P:endoplasmic reticulum unfolded protein response"/>
    <property type="evidence" value="ECO:0007669"/>
    <property type="project" value="TreeGrafter"/>
</dbReference>
<feature type="compositionally biased region" description="Polar residues" evidence="11">
    <location>
        <begin position="601"/>
        <end position="618"/>
    </location>
</feature>
<dbReference type="GO" id="GO:0006511">
    <property type="term" value="P:ubiquitin-dependent protein catabolic process"/>
    <property type="evidence" value="ECO:0007669"/>
    <property type="project" value="TreeGrafter"/>
</dbReference>
<dbReference type="PROSITE" id="PS51140">
    <property type="entry name" value="CUE"/>
    <property type="match status" value="1"/>
</dbReference>
<keyword evidence="5" id="KW-0479">Metal-binding</keyword>
<dbReference type="SMART" id="SM00184">
    <property type="entry name" value="RING"/>
    <property type="match status" value="1"/>
</dbReference>
<evidence type="ECO:0000259" key="13">
    <source>
        <dbReference type="PROSITE" id="PS50089"/>
    </source>
</evidence>
<feature type="non-terminal residue" evidence="15">
    <location>
        <position position="1"/>
    </location>
</feature>
<dbReference type="GO" id="GO:0043130">
    <property type="term" value="F:ubiquitin binding"/>
    <property type="evidence" value="ECO:0007669"/>
    <property type="project" value="InterPro"/>
</dbReference>
<keyword evidence="3" id="KW-0808">Transferase</keyword>
<dbReference type="InterPro" id="IPR013083">
    <property type="entry name" value="Znf_RING/FYVE/PHD"/>
</dbReference>
<comment type="pathway">
    <text evidence="2">Protein modification; protein ubiquitination.</text>
</comment>
<evidence type="ECO:0000256" key="6">
    <source>
        <dbReference type="ARBA" id="ARBA00022771"/>
    </source>
</evidence>
<dbReference type="Pfam" id="PF13639">
    <property type="entry name" value="zf-RING_2"/>
    <property type="match status" value="1"/>
</dbReference>
<keyword evidence="15" id="KW-0436">Ligase</keyword>
<evidence type="ECO:0000256" key="5">
    <source>
        <dbReference type="ARBA" id="ARBA00022723"/>
    </source>
</evidence>